<accession>A0A2I4C566</accession>
<name>A0A2I4C566_AUSLI</name>
<keyword evidence="1" id="KW-0202">Cytokine</keyword>
<dbReference type="Pfam" id="PF00048">
    <property type="entry name" value="IL8"/>
    <property type="match status" value="1"/>
</dbReference>
<dbReference type="SUPFAM" id="SSF54117">
    <property type="entry name" value="Interleukin 8-like chemokines"/>
    <property type="match status" value="1"/>
</dbReference>
<evidence type="ECO:0000259" key="3">
    <source>
        <dbReference type="SMART" id="SM00199"/>
    </source>
</evidence>
<dbReference type="RefSeq" id="XP_013875141.1">
    <property type="nucleotide sequence ID" value="XM_014019687.1"/>
</dbReference>
<dbReference type="GO" id="GO:0008009">
    <property type="term" value="F:chemokine activity"/>
    <property type="evidence" value="ECO:0007669"/>
    <property type="project" value="InterPro"/>
</dbReference>
<feature type="chain" id="PRO_5014147881" evidence="2">
    <location>
        <begin position="27"/>
        <end position="109"/>
    </location>
</feature>
<dbReference type="OrthoDB" id="8900217at2759"/>
<dbReference type="GO" id="GO:0005615">
    <property type="term" value="C:extracellular space"/>
    <property type="evidence" value="ECO:0007669"/>
    <property type="project" value="UniProtKB-KW"/>
</dbReference>
<sequence length="109" mass="12360">MALWADSKLLFSCILFITFCCSMTRAQMAIDCCLSVSQKSIGKGRIVDYQDQAKGCSVAAKILVTRTGRNLCAPLNEKWVLDVMDHVDRLKKRCKKNNYQGTRCRALRH</sequence>
<dbReference type="GO" id="GO:0006955">
    <property type="term" value="P:immune response"/>
    <property type="evidence" value="ECO:0007669"/>
    <property type="project" value="InterPro"/>
</dbReference>
<feature type="domain" description="Chemokine interleukin-8-like" evidence="3">
    <location>
        <begin position="29"/>
        <end position="87"/>
    </location>
</feature>
<evidence type="ECO:0000313" key="4">
    <source>
        <dbReference type="Proteomes" id="UP000192220"/>
    </source>
</evidence>
<feature type="signal peptide" evidence="2">
    <location>
        <begin position="1"/>
        <end position="26"/>
    </location>
</feature>
<organism evidence="4 5">
    <name type="scientific">Austrofundulus limnaeus</name>
    <name type="common">Annual killifish</name>
    <dbReference type="NCBI Taxonomy" id="52670"/>
    <lineage>
        <taxon>Eukaryota</taxon>
        <taxon>Metazoa</taxon>
        <taxon>Chordata</taxon>
        <taxon>Craniata</taxon>
        <taxon>Vertebrata</taxon>
        <taxon>Euteleostomi</taxon>
        <taxon>Actinopterygii</taxon>
        <taxon>Neopterygii</taxon>
        <taxon>Teleostei</taxon>
        <taxon>Neoteleostei</taxon>
        <taxon>Acanthomorphata</taxon>
        <taxon>Ovalentaria</taxon>
        <taxon>Atherinomorphae</taxon>
        <taxon>Cyprinodontiformes</taxon>
        <taxon>Rivulidae</taxon>
        <taxon>Austrofundulus</taxon>
    </lineage>
</organism>
<dbReference type="SMART" id="SM00199">
    <property type="entry name" value="SCY"/>
    <property type="match status" value="1"/>
</dbReference>
<dbReference type="InterPro" id="IPR001811">
    <property type="entry name" value="Chemokine_IL8-like_dom"/>
</dbReference>
<dbReference type="Gene3D" id="2.40.50.40">
    <property type="match status" value="1"/>
</dbReference>
<evidence type="ECO:0000256" key="1">
    <source>
        <dbReference type="ARBA" id="ARBA00022514"/>
    </source>
</evidence>
<dbReference type="InParanoid" id="A0A2I4C566"/>
<evidence type="ECO:0000313" key="5">
    <source>
        <dbReference type="RefSeq" id="XP_013875141.1"/>
    </source>
</evidence>
<dbReference type="CTD" id="794891"/>
<keyword evidence="2" id="KW-0732">Signal</keyword>
<dbReference type="InterPro" id="IPR039809">
    <property type="entry name" value="Chemokine_b/g/d"/>
</dbReference>
<reference evidence="5" key="1">
    <citation type="submission" date="2025-08" db="UniProtKB">
        <authorList>
            <consortium name="RefSeq"/>
        </authorList>
    </citation>
    <scope>IDENTIFICATION</scope>
    <source>
        <strain evidence="5">Quisiro</strain>
        <tissue evidence="5">Liver</tissue>
    </source>
</reference>
<dbReference type="PANTHER" id="PTHR12015">
    <property type="entry name" value="SMALL INDUCIBLE CYTOKINE A"/>
    <property type="match status" value="1"/>
</dbReference>
<proteinExistence type="predicted"/>
<dbReference type="PANTHER" id="PTHR12015:SF108">
    <property type="entry name" value="C-C MOTIF CHEMOKINE 20"/>
    <property type="match status" value="1"/>
</dbReference>
<dbReference type="KEGG" id="alim:106525440"/>
<dbReference type="STRING" id="52670.A0A2I4C566"/>
<evidence type="ECO:0000256" key="2">
    <source>
        <dbReference type="SAM" id="SignalP"/>
    </source>
</evidence>
<dbReference type="FunCoup" id="A0A2I4C566">
    <property type="interactions" value="54"/>
</dbReference>
<keyword evidence="4" id="KW-1185">Reference proteome</keyword>
<dbReference type="AlphaFoldDB" id="A0A2I4C566"/>
<dbReference type="InterPro" id="IPR036048">
    <property type="entry name" value="Interleukin_8-like_sf"/>
</dbReference>
<protein>
    <submittedName>
        <fullName evidence="5">C-C motif chemokine 4</fullName>
    </submittedName>
</protein>
<gene>
    <name evidence="5" type="primary">ccl19a.1</name>
</gene>
<dbReference type="Proteomes" id="UP000192220">
    <property type="component" value="Unplaced"/>
</dbReference>